<name>A0A6J8A420_MYTCO</name>
<reference evidence="2 3" key="1">
    <citation type="submission" date="2020-06" db="EMBL/GenBank/DDBJ databases">
        <authorList>
            <person name="Li R."/>
            <person name="Bekaert M."/>
        </authorList>
    </citation>
    <scope>NUCLEOTIDE SEQUENCE [LARGE SCALE GENOMIC DNA]</scope>
    <source>
        <strain evidence="3">wild</strain>
    </source>
</reference>
<accession>A0A6J8A420</accession>
<keyword evidence="1" id="KW-0732">Signal</keyword>
<keyword evidence="3" id="KW-1185">Reference proteome</keyword>
<dbReference type="InterPro" id="IPR011047">
    <property type="entry name" value="Quinoprotein_ADH-like_sf"/>
</dbReference>
<protein>
    <submittedName>
        <fullName evidence="2">Uncharacterized protein</fullName>
    </submittedName>
</protein>
<sequence>MLRGLLIFGILVQGTYCAVISSCPAYGCRPSGTFSYLIDIQSKEPTVFWNTTYGAIPDSLGCVGNINNIVCPYKGPTSNGYVGIGSDKGNQMWYDTILHDPSLPVMDIEGGIIGTDGHYMVKYEADGTQIKPSKPVDPSLFPLYSVQLSDNGMLVFASMNGVLFAMDTAGIPLASISFNGSVERFNGSFLPVSTPIIVGTRVYVLTEFRPEEDTPESRKPNILGMQRLYAVDIFPANG</sequence>
<gene>
    <name evidence="2" type="ORF">MCOR_3123</name>
</gene>
<dbReference type="PROSITE" id="PS51257">
    <property type="entry name" value="PROKAR_LIPOPROTEIN"/>
    <property type="match status" value="1"/>
</dbReference>
<evidence type="ECO:0000256" key="1">
    <source>
        <dbReference type="SAM" id="SignalP"/>
    </source>
</evidence>
<dbReference type="AlphaFoldDB" id="A0A6J8A420"/>
<organism evidence="2 3">
    <name type="scientific">Mytilus coruscus</name>
    <name type="common">Sea mussel</name>
    <dbReference type="NCBI Taxonomy" id="42192"/>
    <lineage>
        <taxon>Eukaryota</taxon>
        <taxon>Metazoa</taxon>
        <taxon>Spiralia</taxon>
        <taxon>Lophotrochozoa</taxon>
        <taxon>Mollusca</taxon>
        <taxon>Bivalvia</taxon>
        <taxon>Autobranchia</taxon>
        <taxon>Pteriomorphia</taxon>
        <taxon>Mytilida</taxon>
        <taxon>Mytiloidea</taxon>
        <taxon>Mytilidae</taxon>
        <taxon>Mytilinae</taxon>
        <taxon>Mytilus</taxon>
    </lineage>
</organism>
<dbReference type="EMBL" id="CACVKT020000572">
    <property type="protein sequence ID" value="CAC5360750.1"/>
    <property type="molecule type" value="Genomic_DNA"/>
</dbReference>
<dbReference type="SUPFAM" id="SSF50998">
    <property type="entry name" value="Quinoprotein alcohol dehydrogenase-like"/>
    <property type="match status" value="1"/>
</dbReference>
<proteinExistence type="predicted"/>
<dbReference type="Proteomes" id="UP000507470">
    <property type="component" value="Unassembled WGS sequence"/>
</dbReference>
<feature type="signal peptide" evidence="1">
    <location>
        <begin position="1"/>
        <end position="17"/>
    </location>
</feature>
<dbReference type="OrthoDB" id="6116336at2759"/>
<evidence type="ECO:0000313" key="2">
    <source>
        <dbReference type="EMBL" id="CAC5360750.1"/>
    </source>
</evidence>
<feature type="chain" id="PRO_5027024808" evidence="1">
    <location>
        <begin position="18"/>
        <end position="238"/>
    </location>
</feature>
<evidence type="ECO:0000313" key="3">
    <source>
        <dbReference type="Proteomes" id="UP000507470"/>
    </source>
</evidence>